<reference evidence="1" key="1">
    <citation type="journal article" date="2019" name="bioRxiv">
        <title>The Genome of the Zebra Mussel, Dreissena polymorpha: A Resource for Invasive Species Research.</title>
        <authorList>
            <person name="McCartney M.A."/>
            <person name="Auch B."/>
            <person name="Kono T."/>
            <person name="Mallez S."/>
            <person name="Zhang Y."/>
            <person name="Obille A."/>
            <person name="Becker A."/>
            <person name="Abrahante J.E."/>
            <person name="Garbe J."/>
            <person name="Badalamenti J.P."/>
            <person name="Herman A."/>
            <person name="Mangelson H."/>
            <person name="Liachko I."/>
            <person name="Sullivan S."/>
            <person name="Sone E.D."/>
            <person name="Koren S."/>
            <person name="Silverstein K.A.T."/>
            <person name="Beckman K.B."/>
            <person name="Gohl D.M."/>
        </authorList>
    </citation>
    <scope>NUCLEOTIDE SEQUENCE</scope>
    <source>
        <strain evidence="1">Duluth1</strain>
        <tissue evidence="1">Whole animal</tissue>
    </source>
</reference>
<protein>
    <submittedName>
        <fullName evidence="1">Uncharacterized protein</fullName>
    </submittedName>
</protein>
<dbReference type="Proteomes" id="UP000828390">
    <property type="component" value="Unassembled WGS sequence"/>
</dbReference>
<dbReference type="EMBL" id="JAIWYP010000002">
    <property type="protein sequence ID" value="KAH3868934.1"/>
    <property type="molecule type" value="Genomic_DNA"/>
</dbReference>
<dbReference type="AlphaFoldDB" id="A0A9D4RHX4"/>
<reference evidence="1" key="2">
    <citation type="submission" date="2020-11" db="EMBL/GenBank/DDBJ databases">
        <authorList>
            <person name="McCartney M.A."/>
            <person name="Auch B."/>
            <person name="Kono T."/>
            <person name="Mallez S."/>
            <person name="Becker A."/>
            <person name="Gohl D.M."/>
            <person name="Silverstein K.A.T."/>
            <person name="Koren S."/>
            <person name="Bechman K.B."/>
            <person name="Herman A."/>
            <person name="Abrahante J.E."/>
            <person name="Garbe J."/>
        </authorList>
    </citation>
    <scope>NUCLEOTIDE SEQUENCE</scope>
    <source>
        <strain evidence="1">Duluth1</strain>
        <tissue evidence="1">Whole animal</tissue>
    </source>
</reference>
<evidence type="ECO:0000313" key="1">
    <source>
        <dbReference type="EMBL" id="KAH3868934.1"/>
    </source>
</evidence>
<sequence length="72" mass="8477">MFYQVVYGLVAIPPPSYLERSMRMTRHMHPLSFRQIHSSANYFKYSFFPYTVVLWNSLPALIVHQSDLEGLP</sequence>
<accession>A0A9D4RHX4</accession>
<proteinExistence type="predicted"/>
<name>A0A9D4RHX4_DREPO</name>
<keyword evidence="2" id="KW-1185">Reference proteome</keyword>
<organism evidence="1 2">
    <name type="scientific">Dreissena polymorpha</name>
    <name type="common">Zebra mussel</name>
    <name type="synonym">Mytilus polymorpha</name>
    <dbReference type="NCBI Taxonomy" id="45954"/>
    <lineage>
        <taxon>Eukaryota</taxon>
        <taxon>Metazoa</taxon>
        <taxon>Spiralia</taxon>
        <taxon>Lophotrochozoa</taxon>
        <taxon>Mollusca</taxon>
        <taxon>Bivalvia</taxon>
        <taxon>Autobranchia</taxon>
        <taxon>Heteroconchia</taxon>
        <taxon>Euheterodonta</taxon>
        <taxon>Imparidentia</taxon>
        <taxon>Neoheterodontei</taxon>
        <taxon>Myida</taxon>
        <taxon>Dreissenoidea</taxon>
        <taxon>Dreissenidae</taxon>
        <taxon>Dreissena</taxon>
    </lineage>
</organism>
<gene>
    <name evidence="1" type="ORF">DPMN_032089</name>
</gene>
<comment type="caution">
    <text evidence="1">The sequence shown here is derived from an EMBL/GenBank/DDBJ whole genome shotgun (WGS) entry which is preliminary data.</text>
</comment>
<evidence type="ECO:0000313" key="2">
    <source>
        <dbReference type="Proteomes" id="UP000828390"/>
    </source>
</evidence>